<name>A0A835QS27_VANPL</name>
<dbReference type="AlphaFoldDB" id="A0A835QS27"/>
<dbReference type="Proteomes" id="UP000639772">
    <property type="component" value="Chromosome 7"/>
</dbReference>
<dbReference type="EMBL" id="JADCNM010000007">
    <property type="protein sequence ID" value="KAG0475019.1"/>
    <property type="molecule type" value="Genomic_DNA"/>
</dbReference>
<organism evidence="2 3">
    <name type="scientific">Vanilla planifolia</name>
    <name type="common">Vanilla</name>
    <dbReference type="NCBI Taxonomy" id="51239"/>
    <lineage>
        <taxon>Eukaryota</taxon>
        <taxon>Viridiplantae</taxon>
        <taxon>Streptophyta</taxon>
        <taxon>Embryophyta</taxon>
        <taxon>Tracheophyta</taxon>
        <taxon>Spermatophyta</taxon>
        <taxon>Magnoliopsida</taxon>
        <taxon>Liliopsida</taxon>
        <taxon>Asparagales</taxon>
        <taxon>Orchidaceae</taxon>
        <taxon>Vanilloideae</taxon>
        <taxon>Vanilleae</taxon>
        <taxon>Vanilla</taxon>
    </lineage>
</organism>
<feature type="transmembrane region" description="Helical" evidence="1">
    <location>
        <begin position="104"/>
        <end position="126"/>
    </location>
</feature>
<evidence type="ECO:0000313" key="3">
    <source>
        <dbReference type="Proteomes" id="UP000639772"/>
    </source>
</evidence>
<comment type="caution">
    <text evidence="2">The sequence shown here is derived from an EMBL/GenBank/DDBJ whole genome shotgun (WGS) entry which is preliminary data.</text>
</comment>
<dbReference type="PANTHER" id="PTHR34457">
    <property type="entry name" value="EMBRYO DEFECTIVE 2410"/>
    <property type="match status" value="1"/>
</dbReference>
<evidence type="ECO:0000313" key="2">
    <source>
        <dbReference type="EMBL" id="KAG0475019.1"/>
    </source>
</evidence>
<protein>
    <submittedName>
        <fullName evidence="2">Uncharacterized protein</fullName>
    </submittedName>
</protein>
<proteinExistence type="predicted"/>
<dbReference type="OrthoDB" id="1386367at2759"/>
<accession>A0A835QS27</accession>
<dbReference type="InterPro" id="IPR053022">
    <property type="entry name" value="Chloroplast_translocon_comp"/>
</dbReference>
<keyword evidence="1" id="KW-0812">Transmembrane</keyword>
<reference evidence="2 3" key="1">
    <citation type="journal article" date="2020" name="Nat. Food">
        <title>A phased Vanilla planifolia genome enables genetic improvement of flavour and production.</title>
        <authorList>
            <person name="Hasing T."/>
            <person name="Tang H."/>
            <person name="Brym M."/>
            <person name="Khazi F."/>
            <person name="Huang T."/>
            <person name="Chambers A.H."/>
        </authorList>
    </citation>
    <scope>NUCLEOTIDE SEQUENCE [LARGE SCALE GENOMIC DNA]</scope>
    <source>
        <tissue evidence="2">Leaf</tissue>
    </source>
</reference>
<dbReference type="PANTHER" id="PTHR34457:SF3">
    <property type="entry name" value="PROTEIN TIC236, CHLOROPLASTIC"/>
    <property type="match status" value="1"/>
</dbReference>
<keyword evidence="1" id="KW-0472">Membrane</keyword>
<sequence>MSTNHLCYFFTGSPIASMTRRNGGKHVCMKRRKNVQSHFVLSFSGNNKGWYTGYTSILSSSKNVCLPLGSSLTRNHFRISCVQEQFPKSFPLVRSLLPLWKDGLLLVRCSVFVAVMSAVGMLVWYAQLKARSFVEVQLLPSVCSVLSDYIQREIDVGKVQSVSPLGFTIETCSIGTHREEFSCGEVSTVKIRIQPYASLRSGRIVINAFLSQPSILVSQREDFSWLGIPSPSEGGLPKRHSSEEGIDYRTRTRRFAREESYARRRSERVNAARAAAEMGYIVPQGSSDSLMVDVSKHNSGHFGLPLSSSSLNCINDSIHCRDNHYKDMGAEYSLKHGELEKAFGLGTTTRRINWPNIIQIFMKHRLKQVTLDGLSAASALTAKQRNLKRSAAAARAYFHNLDKGKSDESSAEGVDTPCGGCESAETHGNKLMDKPTYAKGVDVDKDSLKDCSTLDSTLETDECVSEMRGYFDSDGFAHREFGKCIFMHQIVPCWPIDVVFGLFRFPFVGNLPFSNWFLEQVHKVKSNFGVEAEDITAELFEGVYQIHSKGIEKVLPITLDSVFFKQGSLMLLGYGDQEPRRIQGLSWNALGTKLGPFDYTHGVVVNLGKEILNANGYVKFQDHYNRVHVQLSGDCMGWRSDISCNAGQLTTHVFVDTTEQKWHANLKISSLFAPLFERILDIPVSLSQGRASGEVHMCMLATDTFPNVYGQVDVNGLSFQIFDSPSCFSDITGTLCFRGQRVFLHNAGGYFGDAPIEASGDFGINPDYGEFHLMCQVPSVEVNALMRSLKMRPLMFPLAGSITATFNCQGPLDAPLFVGSGNISRKGSYLVSDMHPSFASEAVSKSTGAVAAFDRIPFSHVSANFTFNLDNNVADLYGIRATLLDGGEIRGAGNAWICPEGEMNDSAMDINFSGKFLFDKVLQRYLRGDLQLMPFKIGNVNWEIKLSGSLVQPWCMSQMHIFIFLMQVAFDLSTVIRTCYLDNYLWQEEHTQYRQNMHLTIEGIDLDLRMRGFELASLISSTPFNALRPLHLKATGKFKFQGKVARPNCLIDAKIRNLPLDELELASLRGAIQRAEIQLNFHKRRGHGVLAVLHPKFSGMLGEALDVDVRWSGDVITVEKTILEQANSRYELQGEYVLPGTRDRHSDNERGVSLFKRALDGHLGSVISSMGRWRMRLEVPVAEVSEMLPLARLLSREYRPCCSV</sequence>
<evidence type="ECO:0000256" key="1">
    <source>
        <dbReference type="SAM" id="Phobius"/>
    </source>
</evidence>
<keyword evidence="1" id="KW-1133">Transmembrane helix</keyword>
<gene>
    <name evidence="2" type="ORF">HPP92_014705</name>
</gene>